<organism evidence="2 3">
    <name type="scientific">Rhizobium helianthi</name>
    <dbReference type="NCBI Taxonomy" id="1132695"/>
    <lineage>
        <taxon>Bacteria</taxon>
        <taxon>Pseudomonadati</taxon>
        <taxon>Pseudomonadota</taxon>
        <taxon>Alphaproteobacteria</taxon>
        <taxon>Hyphomicrobiales</taxon>
        <taxon>Rhizobiaceae</taxon>
        <taxon>Rhizobium/Agrobacterium group</taxon>
        <taxon>Rhizobium</taxon>
    </lineage>
</organism>
<evidence type="ECO:0000313" key="2">
    <source>
        <dbReference type="EMBL" id="MFD1745029.1"/>
    </source>
</evidence>
<feature type="transmembrane region" description="Helical" evidence="1">
    <location>
        <begin position="12"/>
        <end position="36"/>
    </location>
</feature>
<protein>
    <submittedName>
        <fullName evidence="2">Uncharacterized protein</fullName>
    </submittedName>
</protein>
<comment type="caution">
    <text evidence="2">The sequence shown here is derived from an EMBL/GenBank/DDBJ whole genome shotgun (WGS) entry which is preliminary data.</text>
</comment>
<keyword evidence="3" id="KW-1185">Reference proteome</keyword>
<dbReference type="Proteomes" id="UP001597322">
    <property type="component" value="Unassembled WGS sequence"/>
</dbReference>
<keyword evidence="1" id="KW-0472">Membrane</keyword>
<evidence type="ECO:0000313" key="3">
    <source>
        <dbReference type="Proteomes" id="UP001597322"/>
    </source>
</evidence>
<gene>
    <name evidence="2" type="ORF">ACFSE1_06085</name>
</gene>
<proteinExistence type="predicted"/>
<evidence type="ECO:0000256" key="1">
    <source>
        <dbReference type="SAM" id="Phobius"/>
    </source>
</evidence>
<keyword evidence="1" id="KW-1133">Transmembrane helix</keyword>
<dbReference type="EMBL" id="JBHUEQ010000007">
    <property type="protein sequence ID" value="MFD1745029.1"/>
    <property type="molecule type" value="Genomic_DNA"/>
</dbReference>
<name>A0ABW4M1G6_9HYPH</name>
<dbReference type="RefSeq" id="WP_377397915.1">
    <property type="nucleotide sequence ID" value="NZ_JBHUEQ010000007.1"/>
</dbReference>
<keyword evidence="1" id="KW-0812">Transmembrane</keyword>
<reference evidence="3" key="1">
    <citation type="journal article" date="2019" name="Int. J. Syst. Evol. Microbiol.">
        <title>The Global Catalogue of Microorganisms (GCM) 10K type strain sequencing project: providing services to taxonomists for standard genome sequencing and annotation.</title>
        <authorList>
            <consortium name="The Broad Institute Genomics Platform"/>
            <consortium name="The Broad Institute Genome Sequencing Center for Infectious Disease"/>
            <person name="Wu L."/>
            <person name="Ma J."/>
        </authorList>
    </citation>
    <scope>NUCLEOTIDE SEQUENCE [LARGE SCALE GENOMIC DNA]</scope>
    <source>
        <strain evidence="3">CG52</strain>
    </source>
</reference>
<accession>A0ABW4M1G6</accession>
<sequence length="272" mass="29850">MARRRGKKSNNAAAPVIAGVVVSILSAGLIGGYFYLRSVAGSAVALDEDSLCPVDGPKSVTAFLLDVTDPIADVTALDLRNEFQALVASVPQGGLIEVYALTDQEGQLERTFSGCNPGDGASVDQWTSNPRLAQSRWESGFEKPLRDVSDRLREGVSGQQSPIMAAVQRINVEAFGIPSHQSVPRTLVIASDMVEHTNAFSMYRNGADYSKFEESDARQRFRSPLSGTMVRILQFQRPEMKFSDEELAEFWDQWVLANNGHLTSFKRMQGVM</sequence>